<evidence type="ECO:0000313" key="1">
    <source>
        <dbReference type="EMBL" id="EUB58750.1"/>
    </source>
</evidence>
<dbReference type="KEGG" id="egl:EGR_06421"/>
<protein>
    <submittedName>
        <fullName evidence="1">Uncharacterized protein</fullName>
    </submittedName>
</protein>
<dbReference type="RefSeq" id="XP_024349946.1">
    <property type="nucleotide sequence ID" value="XM_024495670.1"/>
</dbReference>
<dbReference type="CTD" id="36342136"/>
<evidence type="ECO:0000313" key="2">
    <source>
        <dbReference type="Proteomes" id="UP000019149"/>
    </source>
</evidence>
<dbReference type="GeneID" id="36342136"/>
<keyword evidence="2" id="KW-1185">Reference proteome</keyword>
<gene>
    <name evidence="1" type="ORF">EGR_06421</name>
</gene>
<comment type="caution">
    <text evidence="1">The sequence shown here is derived from an EMBL/GenBank/DDBJ whole genome shotgun (WGS) entry which is preliminary data.</text>
</comment>
<accession>W6UC45</accession>
<sequence>MEGLLKQIPKGVVGCGFKCKCECTLSLCDYAMPVTPEKTVNICKIIPSFNIKISLESLNLHVSIGLNWSSFILPLLRTFIFAPIFLHFQGVFLDFCTHQPPVFLPLALYFILNPPLKCKKIVLHDPMILTFSKDLCDIRIWHIPKILLFVPKTVLFDPDVNSSTYEYGVQWSRKPTDLKWNGEKLVIDMDPSFPRNAIHLFFGNIFSFQCRVGVLYLIEEDSIHPDKLLRLELMDVFIFPTCLKS</sequence>
<name>W6UC45_ECHGR</name>
<dbReference type="Proteomes" id="UP000019149">
    <property type="component" value="Unassembled WGS sequence"/>
</dbReference>
<organism evidence="1 2">
    <name type="scientific">Echinococcus granulosus</name>
    <name type="common">Hydatid tapeworm</name>
    <dbReference type="NCBI Taxonomy" id="6210"/>
    <lineage>
        <taxon>Eukaryota</taxon>
        <taxon>Metazoa</taxon>
        <taxon>Spiralia</taxon>
        <taxon>Lophotrochozoa</taxon>
        <taxon>Platyhelminthes</taxon>
        <taxon>Cestoda</taxon>
        <taxon>Eucestoda</taxon>
        <taxon>Cyclophyllidea</taxon>
        <taxon>Taeniidae</taxon>
        <taxon>Echinococcus</taxon>
        <taxon>Echinococcus granulosus group</taxon>
    </lineage>
</organism>
<dbReference type="EMBL" id="APAU02000056">
    <property type="protein sequence ID" value="EUB58750.1"/>
    <property type="molecule type" value="Genomic_DNA"/>
</dbReference>
<reference evidence="1 2" key="1">
    <citation type="journal article" date="2013" name="Nat. Genet.">
        <title>The genome of the hydatid tapeworm Echinococcus granulosus.</title>
        <authorList>
            <person name="Zheng H."/>
            <person name="Zhang W."/>
            <person name="Zhang L."/>
            <person name="Zhang Z."/>
            <person name="Li J."/>
            <person name="Lu G."/>
            <person name="Zhu Y."/>
            <person name="Wang Y."/>
            <person name="Huang Y."/>
            <person name="Liu J."/>
            <person name="Kang H."/>
            <person name="Chen J."/>
            <person name="Wang L."/>
            <person name="Chen A."/>
            <person name="Yu S."/>
            <person name="Gao Z."/>
            <person name="Jin L."/>
            <person name="Gu W."/>
            <person name="Wang Z."/>
            <person name="Zhao L."/>
            <person name="Shi B."/>
            <person name="Wen H."/>
            <person name="Lin R."/>
            <person name="Jones M.K."/>
            <person name="Brejova B."/>
            <person name="Vinar T."/>
            <person name="Zhao G."/>
            <person name="McManus D.P."/>
            <person name="Chen Z."/>
            <person name="Zhou Y."/>
            <person name="Wang S."/>
        </authorList>
    </citation>
    <scope>NUCLEOTIDE SEQUENCE [LARGE SCALE GENOMIC DNA]</scope>
</reference>
<proteinExistence type="predicted"/>
<dbReference type="AlphaFoldDB" id="W6UC45"/>